<dbReference type="OrthoDB" id="76105at2759"/>
<feature type="compositionally biased region" description="Polar residues" evidence="3">
    <location>
        <begin position="308"/>
        <end position="319"/>
    </location>
</feature>
<dbReference type="Proteomes" id="UP000187209">
    <property type="component" value="Unassembled WGS sequence"/>
</dbReference>
<dbReference type="PROSITE" id="PS50119">
    <property type="entry name" value="ZF_BBOX"/>
    <property type="match status" value="1"/>
</dbReference>
<evidence type="ECO:0000256" key="2">
    <source>
        <dbReference type="PROSITE-ProRule" id="PRU00024"/>
    </source>
</evidence>
<sequence>MESALTCFLCSESYNTSNKAPRFLPCGHTYCSECCGIILEQNPARCPEDDSNISYTSIDAIPKNQALLKLFQNSNICTEHKKKLEYVCINDKIRICSRCALMGAHKDHEIKTIEDVHNEVVMRAGVLVDMLEIIDKTEAELSDTIMVKLEAVADQYDSKKEELQKSVKTEFSAMRAQLDALEKIVLGDLNKSFTNIENNITSSRELPKVIYQQASEWKDMAKDLLNLIDAKNEDPSYILFKMLASGYVELFQAGEKLLTDLEGIKDIQIEKISDDIQALDIDYTRNKIQTLCKVVNRGKNLQGRKMGESNNISDFNPKNFTEENKNLG</sequence>
<gene>
    <name evidence="6" type="ORF">SteCoe_6208</name>
</gene>
<dbReference type="SUPFAM" id="SSF57850">
    <property type="entry name" value="RING/U-box"/>
    <property type="match status" value="1"/>
</dbReference>
<dbReference type="EMBL" id="MPUH01000084">
    <property type="protein sequence ID" value="OMJ91314.1"/>
    <property type="molecule type" value="Genomic_DNA"/>
</dbReference>
<keyword evidence="7" id="KW-1185">Reference proteome</keyword>
<dbReference type="InterPro" id="IPR013083">
    <property type="entry name" value="Znf_RING/FYVE/PHD"/>
</dbReference>
<dbReference type="SMART" id="SM00336">
    <property type="entry name" value="BBOX"/>
    <property type="match status" value="1"/>
</dbReference>
<keyword evidence="2" id="KW-0862">Zinc</keyword>
<comment type="caution">
    <text evidence="6">The sequence shown here is derived from an EMBL/GenBank/DDBJ whole genome shotgun (WGS) entry which is preliminary data.</text>
</comment>
<dbReference type="Gene3D" id="3.30.40.10">
    <property type="entry name" value="Zinc/RING finger domain, C3HC4 (zinc finger)"/>
    <property type="match status" value="1"/>
</dbReference>
<evidence type="ECO:0000313" key="7">
    <source>
        <dbReference type="Proteomes" id="UP000187209"/>
    </source>
</evidence>
<dbReference type="InterPro" id="IPR000315">
    <property type="entry name" value="Znf_B-box"/>
</dbReference>
<evidence type="ECO:0000256" key="3">
    <source>
        <dbReference type="SAM" id="MobiDB-lite"/>
    </source>
</evidence>
<dbReference type="SUPFAM" id="SSF57845">
    <property type="entry name" value="B-box zinc-binding domain"/>
    <property type="match status" value="1"/>
</dbReference>
<dbReference type="AlphaFoldDB" id="A0A1R2CQM7"/>
<evidence type="ECO:0008006" key="8">
    <source>
        <dbReference type="Google" id="ProtNLM"/>
    </source>
</evidence>
<dbReference type="PANTHER" id="PTHR24103">
    <property type="entry name" value="E3 UBIQUITIN-PROTEIN LIGASE TRIM"/>
    <property type="match status" value="1"/>
</dbReference>
<dbReference type="GO" id="GO:0008270">
    <property type="term" value="F:zinc ion binding"/>
    <property type="evidence" value="ECO:0007669"/>
    <property type="project" value="UniProtKB-KW"/>
</dbReference>
<evidence type="ECO:0000256" key="1">
    <source>
        <dbReference type="ARBA" id="ARBA00022723"/>
    </source>
</evidence>
<feature type="domain" description="B box-type" evidence="5">
    <location>
        <begin position="72"/>
        <end position="113"/>
    </location>
</feature>
<name>A0A1R2CQM7_9CILI</name>
<accession>A0A1R2CQM7</accession>
<proteinExistence type="predicted"/>
<keyword evidence="2" id="KW-0863">Zinc-finger</keyword>
<evidence type="ECO:0000259" key="5">
    <source>
        <dbReference type="PROSITE" id="PS50119"/>
    </source>
</evidence>
<protein>
    <recommendedName>
        <fullName evidence="8">RING-type domain-containing protein</fullName>
    </recommendedName>
</protein>
<reference evidence="6 7" key="1">
    <citation type="submission" date="2016-11" db="EMBL/GenBank/DDBJ databases">
        <title>The macronuclear genome of Stentor coeruleus: a giant cell with tiny introns.</title>
        <authorList>
            <person name="Slabodnick M."/>
            <person name="Ruby J.G."/>
            <person name="Reiff S.B."/>
            <person name="Swart E.C."/>
            <person name="Gosai S."/>
            <person name="Prabakaran S."/>
            <person name="Witkowska E."/>
            <person name="Larue G.E."/>
            <person name="Fisher S."/>
            <person name="Freeman R.M."/>
            <person name="Gunawardena J."/>
            <person name="Chu W."/>
            <person name="Stover N.A."/>
            <person name="Gregory B.D."/>
            <person name="Nowacki M."/>
            <person name="Derisi J."/>
            <person name="Roy S.W."/>
            <person name="Marshall W.F."/>
            <person name="Sood P."/>
        </authorList>
    </citation>
    <scope>NUCLEOTIDE SEQUENCE [LARGE SCALE GENOMIC DNA]</scope>
    <source>
        <strain evidence="6">WM001</strain>
    </source>
</reference>
<feature type="region of interest" description="Disordered" evidence="3">
    <location>
        <begin position="303"/>
        <end position="328"/>
    </location>
</feature>
<keyword evidence="1" id="KW-0479">Metal-binding</keyword>
<dbReference type="InterPro" id="IPR050143">
    <property type="entry name" value="TRIM/RBCC"/>
</dbReference>
<dbReference type="PROSITE" id="PS50089">
    <property type="entry name" value="ZF_RING_2"/>
    <property type="match status" value="1"/>
</dbReference>
<dbReference type="SMART" id="SM00184">
    <property type="entry name" value="RING"/>
    <property type="match status" value="1"/>
</dbReference>
<organism evidence="6 7">
    <name type="scientific">Stentor coeruleus</name>
    <dbReference type="NCBI Taxonomy" id="5963"/>
    <lineage>
        <taxon>Eukaryota</taxon>
        <taxon>Sar</taxon>
        <taxon>Alveolata</taxon>
        <taxon>Ciliophora</taxon>
        <taxon>Postciliodesmatophora</taxon>
        <taxon>Heterotrichea</taxon>
        <taxon>Heterotrichida</taxon>
        <taxon>Stentoridae</taxon>
        <taxon>Stentor</taxon>
    </lineage>
</organism>
<dbReference type="Gene3D" id="3.30.160.60">
    <property type="entry name" value="Classic Zinc Finger"/>
    <property type="match status" value="1"/>
</dbReference>
<feature type="domain" description="RING-type" evidence="4">
    <location>
        <begin position="7"/>
        <end position="50"/>
    </location>
</feature>
<dbReference type="Pfam" id="PF00643">
    <property type="entry name" value="zf-B_box"/>
    <property type="match status" value="1"/>
</dbReference>
<evidence type="ECO:0000313" key="6">
    <source>
        <dbReference type="EMBL" id="OMJ91314.1"/>
    </source>
</evidence>
<dbReference type="InterPro" id="IPR001841">
    <property type="entry name" value="Znf_RING"/>
</dbReference>
<evidence type="ECO:0000259" key="4">
    <source>
        <dbReference type="PROSITE" id="PS50089"/>
    </source>
</evidence>